<dbReference type="GO" id="GO:0005737">
    <property type="term" value="C:cytoplasm"/>
    <property type="evidence" value="ECO:0007669"/>
    <property type="project" value="UniProtKB-ARBA"/>
</dbReference>
<feature type="transmembrane region" description="Helical" evidence="9">
    <location>
        <begin position="229"/>
        <end position="246"/>
    </location>
</feature>
<dbReference type="PROSITE" id="PS00211">
    <property type="entry name" value="ABC_TRANSPORTER_1"/>
    <property type="match status" value="1"/>
</dbReference>
<accession>A0A1N7KBQ8</accession>
<sequence>MLTLVTAVLAAVLQTTLPGLTGTAVDVATGQRDGSIATIAWAMAGIAVAQFAFQVLRRWAAGNLATRSQHYVRVELLKTLHRLDGPGQDQIVTGQIVSRSITDLGQLFSVLAMTPMALSRLVQLVLTVAVMAWVDLPLTVMALAFLPVIVWVANRSRRSLYAATWANQQSAADLTSHVEQTVSGVRVVKAFGREDHEIGVLDGLARHLYAVKMRAAKLTARFQPALSQLPNLALVVTIVAGGIIALRGGMTVGGFVAFTAYLSSLTSLMSMLANTYVTLQMGMSGVDRLDEVLQLAPEHPDPADPRTVPDGPVGIAFNNVTFTTDGRRVLDGFDLTVAPGEQVAVVGPAGAGKSMAVQLAGGFYSPDSGHLTLVTPDGQIPYSDLAHREIRRAVTCVFDEAFLFSLSIRDNIAMGADVTDAEVEHAARMACADEFIAQLPDGYDTVVGERGLTLSGGQRQRIALARALLSRPRVLILDDATSAIDAATEADILANLRDNLPGVTIIAVAHRQSTVEHGERVVIIDHGRALIDAPLTPALTHPAYTALMAPDGAPSPASDSNSDSNPASVSAEPSAAELWPDIPDDAPHEHVLGPSAAGAGGGFGGRGGGGGGGGARVVTATPELLERLEQLPPADEQPKGTIPAGLRAMFSSVKWLIAAVTGLLVVGVLADLSFPTLVRTAVDKGIQTGDERTLWLVSGTALVVVLVAWLANAAMTVLSARSGERLLYGLRVRSYAHLQHLGLSYFESHLSGRIMTRMTTDIDTLSSFLQTGLAQAIVSVGTLVGVAAMLVATDGSLALTAFYAVPVIALITVIFRHYSKRFHAEARTQISAVNGEFAELIGGIRISQMHLMEPSAEAHFTAESEVYRRLRMRSQLLVATYFNGMQMISQIMTAIIIAIGGARIAEGTLSVGVLVAFTMYLGQLYGPIQQLGQIFDSWQQATVSFDRIRALLDEPTTVPDTGTSPHAADAARGALALNDVAFSYGARPAAASAPADDAPIDDTDSSDPAAQIQPDAAKPASASAVALDNVTVAFRPGETVALVGSTGAGKSTVVKLLARFYDPVSGAVTAGGTDVRDFPLPDWRRALAQVPQESYLFPGTVAENIAYGAPDAGRGEIEDAVRRIGALGIIAAIPGGFNHRVGERGRGLSSGQRQIIALARAEMLHPDVVLLDEATATLDPATERAVLDASGKTTAGRTAIIVAHRLATAARADRILVIDQGRIIEDGPHSDLLKQGGKYAVLWAVSH</sequence>
<keyword evidence="4" id="KW-0547">Nucleotide-binding</keyword>
<feature type="transmembrane region" description="Helical" evidence="9">
    <location>
        <begin position="694"/>
        <end position="718"/>
    </location>
</feature>
<evidence type="ECO:0000313" key="12">
    <source>
        <dbReference type="EMBL" id="SIS59037.1"/>
    </source>
</evidence>
<feature type="transmembrane region" description="Helical" evidence="9">
    <location>
        <begin position="107"/>
        <end position="130"/>
    </location>
</feature>
<dbReference type="STRING" id="1161099.SAMN05444817_1173"/>
<dbReference type="SMART" id="SM00382">
    <property type="entry name" value="AAA"/>
    <property type="match status" value="2"/>
</dbReference>
<keyword evidence="6 9" id="KW-1133">Transmembrane helix</keyword>
<feature type="transmembrane region" description="Helical" evidence="9">
    <location>
        <begin position="34"/>
        <end position="53"/>
    </location>
</feature>
<feature type="domain" description="ABC transporter" evidence="10">
    <location>
        <begin position="315"/>
        <end position="551"/>
    </location>
</feature>
<comment type="subcellular location">
    <subcellularLocation>
        <location evidence="1">Cell membrane</location>
        <topology evidence="1">Multi-pass membrane protein</topology>
    </subcellularLocation>
</comment>
<dbReference type="Pfam" id="PF00005">
    <property type="entry name" value="ABC_tran"/>
    <property type="match status" value="2"/>
</dbReference>
<dbReference type="InterPro" id="IPR027417">
    <property type="entry name" value="P-loop_NTPase"/>
</dbReference>
<dbReference type="SUPFAM" id="SSF90123">
    <property type="entry name" value="ABC transporter transmembrane region"/>
    <property type="match status" value="2"/>
</dbReference>
<feature type="domain" description="ABC transmembrane type-1" evidence="11">
    <location>
        <begin position="1"/>
        <end position="281"/>
    </location>
</feature>
<keyword evidence="7 9" id="KW-0472">Membrane</keyword>
<reference evidence="13" key="1">
    <citation type="submission" date="2017-01" db="EMBL/GenBank/DDBJ databases">
        <authorList>
            <person name="Varghese N."/>
            <person name="Submissions S."/>
        </authorList>
    </citation>
    <scope>NUCLEOTIDE SEQUENCE [LARGE SCALE GENOMIC DNA]</scope>
    <source>
        <strain evidence="13">DSM 44531</strain>
    </source>
</reference>
<dbReference type="PANTHER" id="PTHR43394:SF1">
    <property type="entry name" value="ATP-BINDING CASSETTE SUB-FAMILY B MEMBER 10, MITOCHONDRIAL"/>
    <property type="match status" value="1"/>
</dbReference>
<feature type="transmembrane region" description="Helical" evidence="9">
    <location>
        <begin position="876"/>
        <end position="901"/>
    </location>
</feature>
<name>A0A1N7KBQ8_9CORY</name>
<feature type="domain" description="ABC transmembrane type-1" evidence="11">
    <location>
        <begin position="658"/>
        <end position="940"/>
    </location>
</feature>
<dbReference type="GO" id="GO:0005886">
    <property type="term" value="C:plasma membrane"/>
    <property type="evidence" value="ECO:0007669"/>
    <property type="project" value="UniProtKB-SubCell"/>
</dbReference>
<dbReference type="PANTHER" id="PTHR43394">
    <property type="entry name" value="ATP-DEPENDENT PERMEASE MDL1, MITOCHONDRIAL"/>
    <property type="match status" value="1"/>
</dbReference>
<gene>
    <name evidence="12" type="ORF">SAMN05444817_1173</name>
</gene>
<keyword evidence="2" id="KW-0813">Transport</keyword>
<evidence type="ECO:0000259" key="11">
    <source>
        <dbReference type="PROSITE" id="PS50929"/>
    </source>
</evidence>
<evidence type="ECO:0000256" key="6">
    <source>
        <dbReference type="ARBA" id="ARBA00022989"/>
    </source>
</evidence>
<protein>
    <submittedName>
        <fullName evidence="12">ATP-binding cassette, subfamily B</fullName>
    </submittedName>
</protein>
<feature type="transmembrane region" description="Helical" evidence="9">
    <location>
        <begin position="136"/>
        <end position="153"/>
    </location>
</feature>
<dbReference type="CDD" id="cd18546">
    <property type="entry name" value="ABC_6TM_Rv0194_D2_like"/>
    <property type="match status" value="1"/>
</dbReference>
<dbReference type="PROSITE" id="PS50929">
    <property type="entry name" value="ABC_TM1F"/>
    <property type="match status" value="2"/>
</dbReference>
<feature type="region of interest" description="Disordered" evidence="8">
    <location>
        <begin position="550"/>
        <end position="617"/>
    </location>
</feature>
<dbReference type="CDD" id="cd18543">
    <property type="entry name" value="ABC_6TM_Rv0194_D1_like"/>
    <property type="match status" value="1"/>
</dbReference>
<dbReference type="InterPro" id="IPR003439">
    <property type="entry name" value="ABC_transporter-like_ATP-bd"/>
</dbReference>
<dbReference type="Gene3D" id="1.20.1560.10">
    <property type="entry name" value="ABC transporter type 1, transmembrane domain"/>
    <property type="match status" value="2"/>
</dbReference>
<evidence type="ECO:0000256" key="8">
    <source>
        <dbReference type="SAM" id="MobiDB-lite"/>
    </source>
</evidence>
<dbReference type="GO" id="GO:0016887">
    <property type="term" value="F:ATP hydrolysis activity"/>
    <property type="evidence" value="ECO:0007669"/>
    <property type="project" value="InterPro"/>
</dbReference>
<feature type="region of interest" description="Disordered" evidence="8">
    <location>
        <begin position="991"/>
        <end position="1020"/>
    </location>
</feature>
<dbReference type="AlphaFoldDB" id="A0A1N7KBQ8"/>
<keyword evidence="5 12" id="KW-0067">ATP-binding</keyword>
<dbReference type="GO" id="GO:0015421">
    <property type="term" value="F:ABC-type oligopeptide transporter activity"/>
    <property type="evidence" value="ECO:0007669"/>
    <property type="project" value="TreeGrafter"/>
</dbReference>
<dbReference type="InterPro" id="IPR011527">
    <property type="entry name" value="ABC1_TM_dom"/>
</dbReference>
<dbReference type="Pfam" id="PF00664">
    <property type="entry name" value="ABC_membrane"/>
    <property type="match status" value="2"/>
</dbReference>
<dbReference type="FunFam" id="3.40.50.300:FF:000604">
    <property type="entry name" value="ABC transporter B family member 28"/>
    <property type="match status" value="1"/>
</dbReference>
<dbReference type="GO" id="GO:0005524">
    <property type="term" value="F:ATP binding"/>
    <property type="evidence" value="ECO:0007669"/>
    <property type="project" value="UniProtKB-KW"/>
</dbReference>
<feature type="compositionally biased region" description="Low complexity" evidence="8">
    <location>
        <begin position="1006"/>
        <end position="1020"/>
    </location>
</feature>
<feature type="compositionally biased region" description="Low complexity" evidence="8">
    <location>
        <begin position="550"/>
        <end position="577"/>
    </location>
</feature>
<keyword evidence="13" id="KW-1185">Reference proteome</keyword>
<organism evidence="12 13">
    <name type="scientific">Corynebacterium appendicis CIP 107643</name>
    <dbReference type="NCBI Taxonomy" id="1161099"/>
    <lineage>
        <taxon>Bacteria</taxon>
        <taxon>Bacillati</taxon>
        <taxon>Actinomycetota</taxon>
        <taxon>Actinomycetes</taxon>
        <taxon>Mycobacteriales</taxon>
        <taxon>Corynebacteriaceae</taxon>
        <taxon>Corynebacterium</taxon>
    </lineage>
</organism>
<feature type="transmembrane region" description="Helical" evidence="9">
    <location>
        <begin position="797"/>
        <end position="815"/>
    </location>
</feature>
<dbReference type="InterPro" id="IPR039421">
    <property type="entry name" value="Type_1_exporter"/>
</dbReference>
<dbReference type="PROSITE" id="PS50893">
    <property type="entry name" value="ABC_TRANSPORTER_2"/>
    <property type="match status" value="2"/>
</dbReference>
<dbReference type="Proteomes" id="UP000186292">
    <property type="component" value="Unassembled WGS sequence"/>
</dbReference>
<feature type="transmembrane region" description="Helical" evidence="9">
    <location>
        <begin position="655"/>
        <end position="674"/>
    </location>
</feature>
<feature type="compositionally biased region" description="Gly residues" evidence="8">
    <location>
        <begin position="598"/>
        <end position="615"/>
    </location>
</feature>
<dbReference type="RefSeq" id="WP_234959004.1">
    <property type="nucleotide sequence ID" value="NZ_CP046976.1"/>
</dbReference>
<dbReference type="InterPro" id="IPR017871">
    <property type="entry name" value="ABC_transporter-like_CS"/>
</dbReference>
<evidence type="ECO:0000256" key="1">
    <source>
        <dbReference type="ARBA" id="ARBA00004651"/>
    </source>
</evidence>
<evidence type="ECO:0000256" key="9">
    <source>
        <dbReference type="SAM" id="Phobius"/>
    </source>
</evidence>
<evidence type="ECO:0000256" key="5">
    <source>
        <dbReference type="ARBA" id="ARBA00022840"/>
    </source>
</evidence>
<evidence type="ECO:0000313" key="13">
    <source>
        <dbReference type="Proteomes" id="UP000186292"/>
    </source>
</evidence>
<evidence type="ECO:0000256" key="4">
    <source>
        <dbReference type="ARBA" id="ARBA00022741"/>
    </source>
</evidence>
<dbReference type="SUPFAM" id="SSF52540">
    <property type="entry name" value="P-loop containing nucleoside triphosphate hydrolases"/>
    <property type="match status" value="2"/>
</dbReference>
<keyword evidence="3 9" id="KW-0812">Transmembrane</keyword>
<evidence type="ECO:0000256" key="3">
    <source>
        <dbReference type="ARBA" id="ARBA00022692"/>
    </source>
</evidence>
<proteinExistence type="predicted"/>
<dbReference type="Gene3D" id="3.40.50.300">
    <property type="entry name" value="P-loop containing nucleotide triphosphate hydrolases"/>
    <property type="match status" value="2"/>
</dbReference>
<evidence type="ECO:0000256" key="2">
    <source>
        <dbReference type="ARBA" id="ARBA00022448"/>
    </source>
</evidence>
<dbReference type="InterPro" id="IPR003593">
    <property type="entry name" value="AAA+_ATPase"/>
</dbReference>
<evidence type="ECO:0000259" key="10">
    <source>
        <dbReference type="PROSITE" id="PS50893"/>
    </source>
</evidence>
<dbReference type="EMBL" id="FTOF01000017">
    <property type="protein sequence ID" value="SIS59037.1"/>
    <property type="molecule type" value="Genomic_DNA"/>
</dbReference>
<feature type="domain" description="ABC transporter" evidence="10">
    <location>
        <begin position="1012"/>
        <end position="1245"/>
    </location>
</feature>
<feature type="transmembrane region" description="Helical" evidence="9">
    <location>
        <begin position="252"/>
        <end position="273"/>
    </location>
</feature>
<feature type="transmembrane region" description="Helical" evidence="9">
    <location>
        <begin position="767"/>
        <end position="791"/>
    </location>
</feature>
<evidence type="ECO:0000256" key="7">
    <source>
        <dbReference type="ARBA" id="ARBA00023136"/>
    </source>
</evidence>
<dbReference type="InterPro" id="IPR036640">
    <property type="entry name" value="ABC1_TM_sf"/>
</dbReference>